<evidence type="ECO:0000256" key="1">
    <source>
        <dbReference type="SAM" id="Phobius"/>
    </source>
</evidence>
<keyword evidence="1" id="KW-0812">Transmembrane</keyword>
<feature type="transmembrane region" description="Helical" evidence="1">
    <location>
        <begin position="77"/>
        <end position="95"/>
    </location>
</feature>
<keyword evidence="1" id="KW-1133">Transmembrane helix</keyword>
<feature type="transmembrane region" description="Helical" evidence="1">
    <location>
        <begin position="41"/>
        <end position="57"/>
    </location>
</feature>
<reference evidence="2" key="2">
    <citation type="journal article" date="2015" name="Fish Shellfish Immunol.">
        <title>Early steps in the European eel (Anguilla anguilla)-Vibrio vulnificus interaction in the gills: Role of the RtxA13 toxin.</title>
        <authorList>
            <person name="Callol A."/>
            <person name="Pajuelo D."/>
            <person name="Ebbesson L."/>
            <person name="Teles M."/>
            <person name="MacKenzie S."/>
            <person name="Amaro C."/>
        </authorList>
    </citation>
    <scope>NUCLEOTIDE SEQUENCE</scope>
</reference>
<accession>A0A0E9WJI3</accession>
<name>A0A0E9WJI3_ANGAN</name>
<organism evidence="2">
    <name type="scientific">Anguilla anguilla</name>
    <name type="common">European freshwater eel</name>
    <name type="synonym">Muraena anguilla</name>
    <dbReference type="NCBI Taxonomy" id="7936"/>
    <lineage>
        <taxon>Eukaryota</taxon>
        <taxon>Metazoa</taxon>
        <taxon>Chordata</taxon>
        <taxon>Craniata</taxon>
        <taxon>Vertebrata</taxon>
        <taxon>Euteleostomi</taxon>
        <taxon>Actinopterygii</taxon>
        <taxon>Neopterygii</taxon>
        <taxon>Teleostei</taxon>
        <taxon>Anguilliformes</taxon>
        <taxon>Anguillidae</taxon>
        <taxon>Anguilla</taxon>
    </lineage>
</organism>
<sequence>MGEIYCPNVHLILKNFFFFSIVYNTGLLLCVMKYSMIVLKAFFYGVFQCIINCKVYIPKNMQRVIYFLEYRDSKILIYCELIPLLRIVYFCIPFYDPGDFHVTYCTL</sequence>
<dbReference type="AlphaFoldDB" id="A0A0E9WJI3"/>
<keyword evidence="1" id="KW-0472">Membrane</keyword>
<feature type="transmembrane region" description="Helical" evidence="1">
    <location>
        <begin position="12"/>
        <end position="35"/>
    </location>
</feature>
<reference evidence="2" key="1">
    <citation type="submission" date="2014-11" db="EMBL/GenBank/DDBJ databases">
        <authorList>
            <person name="Amaro Gonzalez C."/>
        </authorList>
    </citation>
    <scope>NUCLEOTIDE SEQUENCE</scope>
</reference>
<evidence type="ECO:0000313" key="2">
    <source>
        <dbReference type="EMBL" id="JAH90441.1"/>
    </source>
</evidence>
<proteinExistence type="predicted"/>
<dbReference type="EMBL" id="GBXM01018136">
    <property type="protein sequence ID" value="JAH90441.1"/>
    <property type="molecule type" value="Transcribed_RNA"/>
</dbReference>
<protein>
    <submittedName>
        <fullName evidence="2">Uncharacterized protein</fullName>
    </submittedName>
</protein>